<sequence>MSISKTSTLFGAAGLMALAACGDPSTYPGTDGDRTRQGALAGAAVGAVLGGTRESGSDRIRNAAVGAAVGAAAGAAIGYSLDRQAAELRNDFGNGQIDVINTGNALIVRMPEAILFATDSATLNATLASDLRVLANSLNKYPQSVVTVTGHTDNTGSAAYNQDLSERRAMAVSSVLRSSGVSGSRVRTIGAGESQPIATNATAAGRAQNRRVDITITPTN</sequence>
<accession>A0A316G187</accession>
<evidence type="ECO:0000313" key="7">
    <source>
        <dbReference type="EMBL" id="PWK54135.1"/>
    </source>
</evidence>
<dbReference type="AlphaFoldDB" id="A0A316G187"/>
<evidence type="ECO:0000259" key="6">
    <source>
        <dbReference type="PROSITE" id="PS51123"/>
    </source>
</evidence>
<dbReference type="CDD" id="cd07185">
    <property type="entry name" value="OmpA_C-like"/>
    <property type="match status" value="1"/>
</dbReference>
<dbReference type="Gene3D" id="3.30.1330.60">
    <property type="entry name" value="OmpA-like domain"/>
    <property type="match status" value="1"/>
</dbReference>
<evidence type="ECO:0000256" key="3">
    <source>
        <dbReference type="ARBA" id="ARBA00023237"/>
    </source>
</evidence>
<feature type="signal peptide" evidence="5">
    <location>
        <begin position="1"/>
        <end position="19"/>
    </location>
</feature>
<dbReference type="GO" id="GO:0009279">
    <property type="term" value="C:cell outer membrane"/>
    <property type="evidence" value="ECO:0007669"/>
    <property type="project" value="UniProtKB-SubCell"/>
</dbReference>
<dbReference type="PANTHER" id="PTHR30329:SF21">
    <property type="entry name" value="LIPOPROTEIN YIAD-RELATED"/>
    <property type="match status" value="1"/>
</dbReference>
<keyword evidence="8" id="KW-1185">Reference proteome</keyword>
<keyword evidence="5" id="KW-0732">Signal</keyword>
<dbReference type="Pfam" id="PF13441">
    <property type="entry name" value="Gly-zipper_YMGG"/>
    <property type="match status" value="1"/>
</dbReference>
<keyword evidence="2 4" id="KW-0472">Membrane</keyword>
<keyword evidence="3" id="KW-0998">Cell outer membrane</keyword>
<dbReference type="SUPFAM" id="SSF103088">
    <property type="entry name" value="OmpA-like"/>
    <property type="match status" value="1"/>
</dbReference>
<evidence type="ECO:0000256" key="2">
    <source>
        <dbReference type="ARBA" id="ARBA00023136"/>
    </source>
</evidence>
<dbReference type="PANTHER" id="PTHR30329">
    <property type="entry name" value="STATOR ELEMENT OF FLAGELLAR MOTOR COMPLEX"/>
    <property type="match status" value="1"/>
</dbReference>
<dbReference type="Proteomes" id="UP000245390">
    <property type="component" value="Unassembled WGS sequence"/>
</dbReference>
<dbReference type="EMBL" id="QGGV01000012">
    <property type="protein sequence ID" value="PWK54135.1"/>
    <property type="molecule type" value="Genomic_DNA"/>
</dbReference>
<dbReference type="KEGG" id="salo:EF888_18710"/>
<dbReference type="InterPro" id="IPR027367">
    <property type="entry name" value="Gly-zipper_YMGG"/>
</dbReference>
<dbReference type="PROSITE" id="PS51257">
    <property type="entry name" value="PROKAR_LIPOPROTEIN"/>
    <property type="match status" value="1"/>
</dbReference>
<dbReference type="PRINTS" id="PR01023">
    <property type="entry name" value="NAFLGMOTY"/>
</dbReference>
<dbReference type="InterPro" id="IPR036737">
    <property type="entry name" value="OmpA-like_sf"/>
</dbReference>
<evidence type="ECO:0000313" key="8">
    <source>
        <dbReference type="Proteomes" id="UP000245390"/>
    </source>
</evidence>
<dbReference type="Pfam" id="PF00691">
    <property type="entry name" value="OmpA"/>
    <property type="match status" value="1"/>
</dbReference>
<evidence type="ECO:0000256" key="5">
    <source>
        <dbReference type="SAM" id="SignalP"/>
    </source>
</evidence>
<comment type="subcellular location">
    <subcellularLocation>
        <location evidence="1">Cell outer membrane</location>
    </subcellularLocation>
</comment>
<dbReference type="InterPro" id="IPR006665">
    <property type="entry name" value="OmpA-like"/>
</dbReference>
<dbReference type="InterPro" id="IPR050330">
    <property type="entry name" value="Bact_OuterMem_StrucFunc"/>
</dbReference>
<reference evidence="7 8" key="1">
    <citation type="submission" date="2018-05" db="EMBL/GenBank/DDBJ databases">
        <title>Genomic Encyclopedia of Type Strains, Phase IV (KMG-IV): sequencing the most valuable type-strain genomes for metagenomic binning, comparative biology and taxonomic classification.</title>
        <authorList>
            <person name="Goeker M."/>
        </authorList>
    </citation>
    <scope>NUCLEOTIDE SEQUENCE [LARGE SCALE GENOMIC DNA]</scope>
    <source>
        <strain evidence="7 8">DSM 103371</strain>
    </source>
</reference>
<dbReference type="PROSITE" id="PS01068">
    <property type="entry name" value="OMPA_1"/>
    <property type="match status" value="1"/>
</dbReference>
<dbReference type="InterPro" id="IPR006690">
    <property type="entry name" value="OMPA-like_CS"/>
</dbReference>
<dbReference type="PROSITE" id="PS51123">
    <property type="entry name" value="OMPA_2"/>
    <property type="match status" value="1"/>
</dbReference>
<comment type="caution">
    <text evidence="7">The sequence shown here is derived from an EMBL/GenBank/DDBJ whole genome shotgun (WGS) entry which is preliminary data.</text>
</comment>
<dbReference type="InterPro" id="IPR006664">
    <property type="entry name" value="OMP_bac"/>
</dbReference>
<evidence type="ECO:0000256" key="1">
    <source>
        <dbReference type="ARBA" id="ARBA00004442"/>
    </source>
</evidence>
<dbReference type="RefSeq" id="WP_109760912.1">
    <property type="nucleotide sequence ID" value="NZ_CP034588.1"/>
</dbReference>
<name>A0A316G187_9RHOB</name>
<feature type="chain" id="PRO_5016328917" evidence="5">
    <location>
        <begin position="20"/>
        <end position="220"/>
    </location>
</feature>
<organism evidence="7 8">
    <name type="scientific">Silicimonas algicola</name>
    <dbReference type="NCBI Taxonomy" id="1826607"/>
    <lineage>
        <taxon>Bacteria</taxon>
        <taxon>Pseudomonadati</taxon>
        <taxon>Pseudomonadota</taxon>
        <taxon>Alphaproteobacteria</taxon>
        <taxon>Rhodobacterales</taxon>
        <taxon>Paracoccaceae</taxon>
    </lineage>
</organism>
<proteinExistence type="predicted"/>
<evidence type="ECO:0000256" key="4">
    <source>
        <dbReference type="PROSITE-ProRule" id="PRU00473"/>
    </source>
</evidence>
<dbReference type="OrthoDB" id="9782229at2"/>
<dbReference type="PRINTS" id="PR01021">
    <property type="entry name" value="OMPADOMAIN"/>
</dbReference>
<feature type="domain" description="OmpA-like" evidence="6">
    <location>
        <begin position="103"/>
        <end position="220"/>
    </location>
</feature>
<protein>
    <submittedName>
        <fullName evidence="7">Outer membrane protein OmpA-like peptidoglycan-associated protein</fullName>
    </submittedName>
</protein>
<gene>
    <name evidence="7" type="ORF">C8D95_112124</name>
</gene>